<evidence type="ECO:0000256" key="6">
    <source>
        <dbReference type="ARBA" id="ARBA00022777"/>
    </source>
</evidence>
<keyword evidence="8" id="KW-0067">ATP-binding</keyword>
<evidence type="ECO:0000256" key="7">
    <source>
        <dbReference type="ARBA" id="ARBA00022798"/>
    </source>
</evidence>
<dbReference type="RefSeq" id="WP_008588586.1">
    <property type="nucleotide sequence ID" value="NZ_CP007035.1"/>
</dbReference>
<evidence type="ECO:0000256" key="5">
    <source>
        <dbReference type="ARBA" id="ARBA00022741"/>
    </source>
</evidence>
<evidence type="ECO:0000313" key="14">
    <source>
        <dbReference type="Proteomes" id="UP000003586"/>
    </source>
</evidence>
<dbReference type="InterPro" id="IPR000577">
    <property type="entry name" value="Carb_kinase_FGGY"/>
</dbReference>
<dbReference type="InterPro" id="IPR018484">
    <property type="entry name" value="FGGY_N"/>
</dbReference>
<keyword evidence="7" id="KW-0319">Glycerol metabolism</keyword>
<evidence type="ECO:0000313" key="13">
    <source>
        <dbReference type="EMBL" id="AHF16864.1"/>
    </source>
</evidence>
<feature type="domain" description="Carbohydrate kinase FGGY C-terminal" evidence="12">
    <location>
        <begin position="262"/>
        <end position="449"/>
    </location>
</feature>
<dbReference type="Proteomes" id="UP000003586">
    <property type="component" value="Chromosome"/>
</dbReference>
<keyword evidence="6 10" id="KW-0418">Kinase</keyword>
<evidence type="ECO:0000256" key="8">
    <source>
        <dbReference type="ARBA" id="ARBA00022840"/>
    </source>
</evidence>
<dbReference type="PROSITE" id="PS00933">
    <property type="entry name" value="FGGY_KINASES_1"/>
    <property type="match status" value="1"/>
</dbReference>
<dbReference type="GO" id="GO:0004370">
    <property type="term" value="F:glycerol kinase activity"/>
    <property type="evidence" value="ECO:0007669"/>
    <property type="project" value="UniProtKB-EC"/>
</dbReference>
<proteinExistence type="inferred from homology"/>
<comment type="similarity">
    <text evidence="2 10">Belongs to the FGGY kinase family.</text>
</comment>
<sequence length="494" mass="53417">MSFILSIDQGTSGTKTLVVDASGQVLARGTKPLHTHHFGEGFVEQDPMGIYENVVASVAKCLDDLLSNGGDKNAISAIGISNQRETFVLWDKQGTPLCPAVVWQCKRSVAICEQLKQQGLSEQINAATGLVIDPYFSATKLIWLVQHNAIIKEKIQQGEVFFGTVDTWVLYKLTNGDSYYTDHTNASRTLFFNIHSLQWDQELLQLFGLSNIRLPEIRPSSAHFGDTSINGLLKKEIPVTGMIGDSHAAAFGEGCFTAGSAKATLGTGCSILMNIGNRPLASKKGMVTTINWSIKGRVDYALEGVIVTCGATLEWLKNELQLFEDSRMTAAMAESVSDNGGIYLVPAFSGLGSPHWQMNRKASLTGMSFSTTKNHIVRAALESVAYQVKDVIAAMEMDTGIALKELMTNGGLTANNFVMQFMTDVLDKPVYQSTMADVSALGAAYMAGLEAGIFSGLETLMGLEKNKKQNTPSVGKALAKEGYKGWRDVIAGKI</sequence>
<dbReference type="OrthoDB" id="9805576at2"/>
<dbReference type="EMBL" id="CP007035">
    <property type="protein sequence ID" value="AHF16864.1"/>
    <property type="molecule type" value="Genomic_DNA"/>
</dbReference>
<feature type="domain" description="Carbohydrate kinase FGGY N-terminal" evidence="11">
    <location>
        <begin position="4"/>
        <end position="252"/>
    </location>
</feature>
<evidence type="ECO:0000256" key="3">
    <source>
        <dbReference type="ARBA" id="ARBA00012099"/>
    </source>
</evidence>
<dbReference type="Pfam" id="PF02782">
    <property type="entry name" value="FGGY_C"/>
    <property type="match status" value="1"/>
</dbReference>
<dbReference type="InterPro" id="IPR043129">
    <property type="entry name" value="ATPase_NBD"/>
</dbReference>
<dbReference type="NCBIfam" id="NF000756">
    <property type="entry name" value="PRK00047.1"/>
    <property type="match status" value="1"/>
</dbReference>
<dbReference type="FunFam" id="3.30.420.40:FF:000086">
    <property type="entry name" value="Glycerol kinase"/>
    <property type="match status" value="1"/>
</dbReference>
<dbReference type="PIRSF" id="PIRSF000538">
    <property type="entry name" value="GlpK"/>
    <property type="match status" value="1"/>
</dbReference>
<dbReference type="AlphaFoldDB" id="W0F5W4"/>
<dbReference type="Gene3D" id="3.30.420.40">
    <property type="match status" value="2"/>
</dbReference>
<dbReference type="KEGG" id="nso:NIASO_20140"/>
<dbReference type="PROSITE" id="PS00445">
    <property type="entry name" value="FGGY_KINASES_2"/>
    <property type="match status" value="1"/>
</dbReference>
<keyword evidence="14" id="KW-1185">Reference proteome</keyword>
<dbReference type="GO" id="GO:0005829">
    <property type="term" value="C:cytosol"/>
    <property type="evidence" value="ECO:0007669"/>
    <property type="project" value="TreeGrafter"/>
</dbReference>
<evidence type="ECO:0000256" key="4">
    <source>
        <dbReference type="ARBA" id="ARBA00022679"/>
    </source>
</evidence>
<keyword evidence="4 10" id="KW-0808">Transferase</keyword>
<dbReference type="Pfam" id="PF00370">
    <property type="entry name" value="FGGY_N"/>
    <property type="match status" value="1"/>
</dbReference>
<evidence type="ECO:0000259" key="12">
    <source>
        <dbReference type="Pfam" id="PF02782"/>
    </source>
</evidence>
<dbReference type="EC" id="2.7.1.30" evidence="3"/>
<dbReference type="PANTHER" id="PTHR10196">
    <property type="entry name" value="SUGAR KINASE"/>
    <property type="match status" value="1"/>
</dbReference>
<dbReference type="CDD" id="cd07769">
    <property type="entry name" value="ASKHA_NBD_FGGY_GK"/>
    <property type="match status" value="1"/>
</dbReference>
<protein>
    <recommendedName>
        <fullName evidence="3">glycerol kinase</fullName>
        <ecNumber evidence="3">2.7.1.30</ecNumber>
    </recommendedName>
    <alternativeName>
        <fullName evidence="9">ATP:glycerol 3-phosphotransferase</fullName>
    </alternativeName>
</protein>
<gene>
    <name evidence="13" type="ORF">NIASO_20140</name>
</gene>
<dbReference type="InterPro" id="IPR018485">
    <property type="entry name" value="FGGY_C"/>
</dbReference>
<dbReference type="STRING" id="929713.NIASO_20140"/>
<dbReference type="HOGENOM" id="CLU_009281_2_3_10"/>
<organism evidence="13 14">
    <name type="scientific">Niabella soli DSM 19437</name>
    <dbReference type="NCBI Taxonomy" id="929713"/>
    <lineage>
        <taxon>Bacteria</taxon>
        <taxon>Pseudomonadati</taxon>
        <taxon>Bacteroidota</taxon>
        <taxon>Chitinophagia</taxon>
        <taxon>Chitinophagales</taxon>
        <taxon>Chitinophagaceae</taxon>
        <taxon>Niabella</taxon>
    </lineage>
</organism>
<reference evidence="13 14" key="1">
    <citation type="submission" date="2013-12" db="EMBL/GenBank/DDBJ databases">
        <authorList>
            <consortium name="DOE Joint Genome Institute"/>
            <person name="Eisen J."/>
            <person name="Huntemann M."/>
            <person name="Han J."/>
            <person name="Chen A."/>
            <person name="Kyrpides N."/>
            <person name="Mavromatis K."/>
            <person name="Markowitz V."/>
            <person name="Palaniappan K."/>
            <person name="Ivanova N."/>
            <person name="Schaumberg A."/>
            <person name="Pati A."/>
            <person name="Liolios K."/>
            <person name="Nordberg H.P."/>
            <person name="Cantor M.N."/>
            <person name="Hua S.X."/>
            <person name="Woyke T."/>
        </authorList>
    </citation>
    <scope>NUCLEOTIDE SEQUENCE [LARGE SCALE GENOMIC DNA]</scope>
    <source>
        <strain evidence="14">DSM 19437</strain>
    </source>
</reference>
<dbReference type="InterPro" id="IPR018483">
    <property type="entry name" value="Carb_kinase_FGGY_CS"/>
</dbReference>
<keyword evidence="5" id="KW-0547">Nucleotide-binding</keyword>
<evidence type="ECO:0000256" key="1">
    <source>
        <dbReference type="ARBA" id="ARBA00005190"/>
    </source>
</evidence>
<evidence type="ECO:0000256" key="2">
    <source>
        <dbReference type="ARBA" id="ARBA00009156"/>
    </source>
</evidence>
<name>W0F5W4_9BACT</name>
<evidence type="ECO:0000256" key="9">
    <source>
        <dbReference type="ARBA" id="ARBA00043149"/>
    </source>
</evidence>
<evidence type="ECO:0000256" key="10">
    <source>
        <dbReference type="RuleBase" id="RU003733"/>
    </source>
</evidence>
<comment type="pathway">
    <text evidence="1">Polyol metabolism; glycerol degradation via glycerol kinase pathway; sn-glycerol 3-phosphate from glycerol: step 1/1.</text>
</comment>
<dbReference type="GO" id="GO:0005524">
    <property type="term" value="F:ATP binding"/>
    <property type="evidence" value="ECO:0007669"/>
    <property type="project" value="UniProtKB-KW"/>
</dbReference>
<dbReference type="SUPFAM" id="SSF53067">
    <property type="entry name" value="Actin-like ATPase domain"/>
    <property type="match status" value="2"/>
</dbReference>
<dbReference type="PANTHER" id="PTHR10196:SF69">
    <property type="entry name" value="GLYCEROL KINASE"/>
    <property type="match status" value="1"/>
</dbReference>
<evidence type="ECO:0000259" key="11">
    <source>
        <dbReference type="Pfam" id="PF00370"/>
    </source>
</evidence>
<dbReference type="eggNOG" id="COG0554">
    <property type="taxonomic scope" value="Bacteria"/>
</dbReference>
<accession>W0F5W4</accession>
<dbReference type="GO" id="GO:0019563">
    <property type="term" value="P:glycerol catabolic process"/>
    <property type="evidence" value="ECO:0007669"/>
    <property type="project" value="TreeGrafter"/>
</dbReference>